<dbReference type="InterPro" id="IPR036249">
    <property type="entry name" value="Thioredoxin-like_sf"/>
</dbReference>
<keyword evidence="2" id="KW-0732">Signal</keyword>
<evidence type="ECO:0000313" key="5">
    <source>
        <dbReference type="Proteomes" id="UP000187367"/>
    </source>
</evidence>
<dbReference type="PANTHER" id="PTHR42852:SF13">
    <property type="entry name" value="PROTEIN DIPZ"/>
    <property type="match status" value="1"/>
</dbReference>
<dbReference type="EMBL" id="MTJL01000026">
    <property type="protein sequence ID" value="OMI04550.1"/>
    <property type="molecule type" value="Genomic_DNA"/>
</dbReference>
<evidence type="ECO:0000313" key="4">
    <source>
        <dbReference type="EMBL" id="OMI04550.1"/>
    </source>
</evidence>
<dbReference type="AlphaFoldDB" id="A0A1R1QIN9"/>
<evidence type="ECO:0000259" key="3">
    <source>
        <dbReference type="PROSITE" id="PS51352"/>
    </source>
</evidence>
<feature type="chain" id="PRO_5043149209" evidence="2">
    <location>
        <begin position="25"/>
        <end position="179"/>
    </location>
</feature>
<feature type="domain" description="Thioredoxin" evidence="3">
    <location>
        <begin position="39"/>
        <end position="177"/>
    </location>
</feature>
<dbReference type="Proteomes" id="UP000187367">
    <property type="component" value="Unassembled WGS sequence"/>
</dbReference>
<dbReference type="InterPro" id="IPR017937">
    <property type="entry name" value="Thioredoxin_CS"/>
</dbReference>
<name>A0A1R1QIN9_9BACI</name>
<dbReference type="GO" id="GO:0016491">
    <property type="term" value="F:oxidoreductase activity"/>
    <property type="evidence" value="ECO:0007669"/>
    <property type="project" value="InterPro"/>
</dbReference>
<dbReference type="InterPro" id="IPR050553">
    <property type="entry name" value="Thioredoxin_ResA/DsbE_sf"/>
</dbReference>
<dbReference type="PROSITE" id="PS51352">
    <property type="entry name" value="THIOREDOXIN_2"/>
    <property type="match status" value="1"/>
</dbReference>
<dbReference type="SUPFAM" id="SSF52833">
    <property type="entry name" value="Thioredoxin-like"/>
    <property type="match status" value="1"/>
</dbReference>
<keyword evidence="1" id="KW-1015">Disulfide bond</keyword>
<gene>
    <name evidence="4" type="ORF">BW143_13950</name>
</gene>
<dbReference type="GO" id="GO:0016209">
    <property type="term" value="F:antioxidant activity"/>
    <property type="evidence" value="ECO:0007669"/>
    <property type="project" value="InterPro"/>
</dbReference>
<dbReference type="PANTHER" id="PTHR42852">
    <property type="entry name" value="THIOL:DISULFIDE INTERCHANGE PROTEIN DSBE"/>
    <property type="match status" value="1"/>
</dbReference>
<dbReference type="OrthoDB" id="25753at2"/>
<dbReference type="CDD" id="cd02966">
    <property type="entry name" value="TlpA_like_family"/>
    <property type="match status" value="1"/>
</dbReference>
<accession>A0A1R1QIN9</accession>
<proteinExistence type="predicted"/>
<evidence type="ECO:0000256" key="1">
    <source>
        <dbReference type="ARBA" id="ARBA00023157"/>
    </source>
</evidence>
<dbReference type="RefSeq" id="WP_076760684.1">
    <property type="nucleotide sequence ID" value="NZ_JARMMK010000007.1"/>
</dbReference>
<protein>
    <submittedName>
        <fullName evidence="4">Thiol-disulfide oxidoreductase ResA</fullName>
    </submittedName>
</protein>
<keyword evidence="5" id="KW-1185">Reference proteome</keyword>
<sequence>MKKQHRLLFSAIILLILCSAACYALYQHVAKEAEQKGGAVLRQPAANFRLPAVNGSEIELKNLQGKAVLVNFWGSFCEPCKREMPAIQKAYDRYKEAGFEVVAVNVQESKAAVKHFFDHHGLSFPAALDQTAEVYRSWEIFYLPASIFINPDGVIERMYVGEMSARQLDQWINELLKNT</sequence>
<comment type="caution">
    <text evidence="4">The sequence shown here is derived from an EMBL/GenBank/DDBJ whole genome shotgun (WGS) entry which is preliminary data.</text>
</comment>
<organism evidence="4 5">
    <name type="scientific">Bacillus swezeyi</name>
    <dbReference type="NCBI Taxonomy" id="1925020"/>
    <lineage>
        <taxon>Bacteria</taxon>
        <taxon>Bacillati</taxon>
        <taxon>Bacillota</taxon>
        <taxon>Bacilli</taxon>
        <taxon>Bacillales</taxon>
        <taxon>Bacillaceae</taxon>
        <taxon>Bacillus</taxon>
    </lineage>
</organism>
<feature type="signal peptide" evidence="2">
    <location>
        <begin position="1"/>
        <end position="24"/>
    </location>
</feature>
<reference evidence="4 5" key="1">
    <citation type="submission" date="2017-01" db="EMBL/GenBank/DDBJ databases">
        <title>Bacillus phylogenomics.</title>
        <authorList>
            <person name="Dunlap C."/>
        </authorList>
    </citation>
    <scope>NUCLEOTIDE SEQUENCE [LARGE SCALE GENOMIC DNA]</scope>
    <source>
        <strain evidence="4 5">NRRL B-41282</strain>
    </source>
</reference>
<dbReference type="InterPro" id="IPR013766">
    <property type="entry name" value="Thioredoxin_domain"/>
</dbReference>
<evidence type="ECO:0000256" key="2">
    <source>
        <dbReference type="SAM" id="SignalP"/>
    </source>
</evidence>
<dbReference type="Gene3D" id="3.40.30.10">
    <property type="entry name" value="Glutaredoxin"/>
    <property type="match status" value="1"/>
</dbReference>
<dbReference type="PROSITE" id="PS00194">
    <property type="entry name" value="THIOREDOXIN_1"/>
    <property type="match status" value="1"/>
</dbReference>
<dbReference type="Pfam" id="PF00578">
    <property type="entry name" value="AhpC-TSA"/>
    <property type="match status" value="1"/>
</dbReference>
<accession>A0A1R1RZR2</accession>
<dbReference type="InterPro" id="IPR000866">
    <property type="entry name" value="AhpC/TSA"/>
</dbReference>
<dbReference type="NCBIfam" id="NF002854">
    <property type="entry name" value="PRK03147.1"/>
    <property type="match status" value="1"/>
</dbReference>